<evidence type="ECO:0000256" key="1">
    <source>
        <dbReference type="SAM" id="Phobius"/>
    </source>
</evidence>
<dbReference type="RefSeq" id="WP_283175554.1">
    <property type="nucleotide sequence ID" value="NZ_JAPNOA010000059.1"/>
</dbReference>
<feature type="domain" description="CWH43-like N-terminal" evidence="2">
    <location>
        <begin position="44"/>
        <end position="221"/>
    </location>
</feature>
<keyword evidence="1" id="KW-0812">Transmembrane</keyword>
<dbReference type="Proteomes" id="UP001150830">
    <property type="component" value="Unassembled WGS sequence"/>
</dbReference>
<comment type="caution">
    <text evidence="3">The sequence shown here is derived from an EMBL/GenBank/DDBJ whole genome shotgun (WGS) entry which is preliminary data.</text>
</comment>
<dbReference type="InterPro" id="IPR019402">
    <property type="entry name" value="CWH43_N"/>
</dbReference>
<evidence type="ECO:0000259" key="2">
    <source>
        <dbReference type="Pfam" id="PF10277"/>
    </source>
</evidence>
<evidence type="ECO:0000313" key="4">
    <source>
        <dbReference type="Proteomes" id="UP001150830"/>
    </source>
</evidence>
<sequence>MTLPQRLALFCTLLPALGIGLAFWLNGQAFPEQFCVPWLDGCTTITATGIYYPSAYILRGSLICTAMFCLVWWYCARVWLDSSRMHPLKGWMWFLIVTSMMGSLLLVASIAVLGEHMLPSSEHRFLWRFHTITAGLFFLLTSICQILMTFYMWRLREPLEISHKQILVKVLLAAGQLGSLLAFWILPETGMEHGKVEAICEWWLATFCCAYFVTAWYDWADFNLTHPATYPANHLASQNAFGQEREA</sequence>
<feature type="transmembrane region" description="Helical" evidence="1">
    <location>
        <begin position="92"/>
        <end position="112"/>
    </location>
</feature>
<organism evidence="3 4">
    <name type="scientific">Parathalassolituus penaei</name>
    <dbReference type="NCBI Taxonomy" id="2997323"/>
    <lineage>
        <taxon>Bacteria</taxon>
        <taxon>Pseudomonadati</taxon>
        <taxon>Pseudomonadota</taxon>
        <taxon>Gammaproteobacteria</taxon>
        <taxon>Oceanospirillales</taxon>
        <taxon>Oceanospirillaceae</taxon>
        <taxon>Parathalassolituus</taxon>
    </lineage>
</organism>
<keyword evidence="1" id="KW-0472">Membrane</keyword>
<proteinExistence type="predicted"/>
<dbReference type="Pfam" id="PF10277">
    <property type="entry name" value="Frag1"/>
    <property type="match status" value="1"/>
</dbReference>
<keyword evidence="1" id="KW-1133">Transmembrane helix</keyword>
<accession>A0A9X3EGX3</accession>
<name>A0A9X3EGX3_9GAMM</name>
<keyword evidence="4" id="KW-1185">Reference proteome</keyword>
<dbReference type="EMBL" id="JAPNOA010000059">
    <property type="protein sequence ID" value="MCY0967352.1"/>
    <property type="molecule type" value="Genomic_DNA"/>
</dbReference>
<protein>
    <recommendedName>
        <fullName evidence="2">CWH43-like N-terminal domain-containing protein</fullName>
    </recommendedName>
</protein>
<reference evidence="3" key="1">
    <citation type="submission" date="2022-11" db="EMBL/GenBank/DDBJ databases">
        <title>Parathalassolutuus dongxingensis gen. nov., sp. nov., a novel member of family Oceanospirillaceae isolated from a coastal shrimp pond in Guangxi, China.</title>
        <authorList>
            <person name="Chen H."/>
        </authorList>
    </citation>
    <scope>NUCLEOTIDE SEQUENCE</scope>
    <source>
        <strain evidence="3">G-43</strain>
    </source>
</reference>
<dbReference type="AlphaFoldDB" id="A0A9X3EGX3"/>
<feature type="transmembrane region" description="Helical" evidence="1">
    <location>
        <begin position="202"/>
        <end position="220"/>
    </location>
</feature>
<feature type="transmembrane region" description="Helical" evidence="1">
    <location>
        <begin position="132"/>
        <end position="154"/>
    </location>
</feature>
<feature type="transmembrane region" description="Helical" evidence="1">
    <location>
        <begin position="166"/>
        <end position="186"/>
    </location>
</feature>
<evidence type="ECO:0000313" key="3">
    <source>
        <dbReference type="EMBL" id="MCY0967352.1"/>
    </source>
</evidence>
<feature type="transmembrane region" description="Helical" evidence="1">
    <location>
        <begin position="55"/>
        <end position="80"/>
    </location>
</feature>
<gene>
    <name evidence="3" type="ORF">OUO13_19405</name>
</gene>